<evidence type="ECO:0000256" key="1">
    <source>
        <dbReference type="PIRSR" id="PIRSR613078-1"/>
    </source>
</evidence>
<dbReference type="SUPFAM" id="SSF53254">
    <property type="entry name" value="Phosphoglycerate mutase-like"/>
    <property type="match status" value="1"/>
</dbReference>
<sequence length="201" mass="22818">MRRFASHPLPQIFVARHGETEWSRSGQHTGRTDIELTERGVRDARRLGQQIEDLAPDAVFTSPLRRATATCRIAGYADLAVDDPDLVEWNYGAYEGKTTREIRQQRPDWNLFDDGCPAGETLAEVADRAHRVIQRIRAIDGNVLLFSHGHFLNILATCWIGLDPRFAGRFYLDPATLSILGYHHDRTDPVIRLWNDADNGE</sequence>
<dbReference type="PANTHER" id="PTHR48100:SF15">
    <property type="entry name" value="SEDOHEPTULOSE 1,7-BISPHOSPHATASE"/>
    <property type="match status" value="1"/>
</dbReference>
<evidence type="ECO:0000256" key="2">
    <source>
        <dbReference type="PIRSR" id="PIRSR613078-2"/>
    </source>
</evidence>
<dbReference type="SMART" id="SM00855">
    <property type="entry name" value="PGAM"/>
    <property type="match status" value="1"/>
</dbReference>
<feature type="active site" description="Proton donor/acceptor" evidence="1">
    <location>
        <position position="88"/>
    </location>
</feature>
<dbReference type="InterPro" id="IPR013078">
    <property type="entry name" value="His_Pase_superF_clade-1"/>
</dbReference>
<gene>
    <name evidence="3" type="primary">pspA_1</name>
    <name evidence="3" type="ORF">EC9_27630</name>
</gene>
<keyword evidence="4" id="KW-1185">Reference proteome</keyword>
<dbReference type="KEGG" id="ruv:EC9_27630"/>
<keyword evidence="3" id="KW-0378">Hydrolase</keyword>
<feature type="binding site" evidence="2">
    <location>
        <begin position="88"/>
        <end position="91"/>
    </location>
    <ligand>
        <name>substrate</name>
    </ligand>
</feature>
<dbReference type="AlphaFoldDB" id="A0A517M123"/>
<dbReference type="EC" id="3.1.3.3" evidence="3"/>
<dbReference type="Proteomes" id="UP000319557">
    <property type="component" value="Chromosome"/>
</dbReference>
<dbReference type="GO" id="GO:0070297">
    <property type="term" value="P:regulation of phosphorelay signal transduction system"/>
    <property type="evidence" value="ECO:0007669"/>
    <property type="project" value="TreeGrafter"/>
</dbReference>
<feature type="binding site" evidence="2">
    <location>
        <position position="66"/>
    </location>
    <ligand>
        <name>substrate</name>
    </ligand>
</feature>
<reference evidence="3 4" key="1">
    <citation type="submission" date="2019-02" db="EMBL/GenBank/DDBJ databases">
        <title>Deep-cultivation of Planctomycetes and their phenomic and genomic characterization uncovers novel biology.</title>
        <authorList>
            <person name="Wiegand S."/>
            <person name="Jogler M."/>
            <person name="Boedeker C."/>
            <person name="Pinto D."/>
            <person name="Vollmers J."/>
            <person name="Rivas-Marin E."/>
            <person name="Kohn T."/>
            <person name="Peeters S.H."/>
            <person name="Heuer A."/>
            <person name="Rast P."/>
            <person name="Oberbeckmann S."/>
            <person name="Bunk B."/>
            <person name="Jeske O."/>
            <person name="Meyerdierks A."/>
            <person name="Storesund J.E."/>
            <person name="Kallscheuer N."/>
            <person name="Luecker S."/>
            <person name="Lage O.M."/>
            <person name="Pohl T."/>
            <person name="Merkel B.J."/>
            <person name="Hornburger P."/>
            <person name="Mueller R.-W."/>
            <person name="Bruemmer F."/>
            <person name="Labrenz M."/>
            <person name="Spormann A.M."/>
            <person name="Op den Camp H."/>
            <person name="Overmann J."/>
            <person name="Amann R."/>
            <person name="Jetten M.S.M."/>
            <person name="Mascher T."/>
            <person name="Medema M.H."/>
            <person name="Devos D.P."/>
            <person name="Kaster A.-K."/>
            <person name="Ovreas L."/>
            <person name="Rohde M."/>
            <person name="Galperin M.Y."/>
            <person name="Jogler C."/>
        </authorList>
    </citation>
    <scope>NUCLEOTIDE SEQUENCE [LARGE SCALE GENOMIC DNA]</scope>
    <source>
        <strain evidence="3 4">EC9</strain>
    </source>
</reference>
<dbReference type="EMBL" id="CP036261">
    <property type="protein sequence ID" value="QDS88572.1"/>
    <property type="molecule type" value="Genomic_DNA"/>
</dbReference>
<protein>
    <submittedName>
        <fullName evidence="3">Phosphoserine phosphatase 1</fullName>
        <ecNumber evidence="3">3.1.3.3</ecNumber>
    </submittedName>
</protein>
<evidence type="ECO:0000313" key="4">
    <source>
        <dbReference type="Proteomes" id="UP000319557"/>
    </source>
</evidence>
<dbReference type="Gene3D" id="3.40.50.1240">
    <property type="entry name" value="Phosphoglycerate mutase-like"/>
    <property type="match status" value="1"/>
</dbReference>
<accession>A0A517M123</accession>
<feature type="active site" description="Tele-phosphohistidine intermediate" evidence="1">
    <location>
        <position position="17"/>
    </location>
</feature>
<feature type="binding site" evidence="2">
    <location>
        <begin position="29"/>
        <end position="30"/>
    </location>
    <ligand>
        <name>substrate</name>
    </ligand>
</feature>
<dbReference type="OrthoDB" id="9781415at2"/>
<dbReference type="PANTHER" id="PTHR48100">
    <property type="entry name" value="BROAD-SPECIFICITY PHOSPHATASE YOR283W-RELATED"/>
    <property type="match status" value="1"/>
</dbReference>
<proteinExistence type="predicted"/>
<dbReference type="GO" id="GO:0101006">
    <property type="term" value="F:protein histidine phosphatase activity"/>
    <property type="evidence" value="ECO:0007669"/>
    <property type="project" value="TreeGrafter"/>
</dbReference>
<organism evidence="3 4">
    <name type="scientific">Rosistilla ulvae</name>
    <dbReference type="NCBI Taxonomy" id="1930277"/>
    <lineage>
        <taxon>Bacteria</taxon>
        <taxon>Pseudomonadati</taxon>
        <taxon>Planctomycetota</taxon>
        <taxon>Planctomycetia</taxon>
        <taxon>Pirellulales</taxon>
        <taxon>Pirellulaceae</taxon>
        <taxon>Rosistilla</taxon>
    </lineage>
</organism>
<dbReference type="RefSeq" id="WP_145345882.1">
    <property type="nucleotide sequence ID" value="NZ_CP036261.1"/>
</dbReference>
<name>A0A517M123_9BACT</name>
<dbReference type="InterPro" id="IPR029033">
    <property type="entry name" value="His_PPase_superfam"/>
</dbReference>
<dbReference type="InterPro" id="IPR050275">
    <property type="entry name" value="PGM_Phosphatase"/>
</dbReference>
<dbReference type="CDD" id="cd07067">
    <property type="entry name" value="HP_PGM_like"/>
    <property type="match status" value="1"/>
</dbReference>
<evidence type="ECO:0000313" key="3">
    <source>
        <dbReference type="EMBL" id="QDS88572.1"/>
    </source>
</evidence>
<dbReference type="Pfam" id="PF00300">
    <property type="entry name" value="His_Phos_1"/>
    <property type="match status" value="1"/>
</dbReference>